<accession>A0AA45KEP3</accession>
<dbReference type="Proteomes" id="UP000663608">
    <property type="component" value="Chromosome"/>
</dbReference>
<reference evidence="1 2" key="1">
    <citation type="submission" date="2021-02" db="EMBL/GenBank/DDBJ databases">
        <title>Complete genome sequence of Lactococcus lactis strain K_LL004.</title>
        <authorList>
            <person name="Kim H.B."/>
        </authorList>
    </citation>
    <scope>NUCLEOTIDE SEQUENCE [LARGE SCALE GENOMIC DNA]</scope>
    <source>
        <strain evidence="1 2">K_LL004</strain>
    </source>
</reference>
<sequence length="45" mass="5161">MNLNLEKLYLTQALQKIARQTVTLVIHNQGVTQQADAAYELVQKY</sequence>
<gene>
    <name evidence="1" type="ORF">JW886_05500</name>
</gene>
<dbReference type="RefSeq" id="WP_205871505.1">
    <property type="nucleotide sequence ID" value="NZ_CP070872.1"/>
</dbReference>
<organism evidence="1 2">
    <name type="scientific">Lactococcus taiwanensis</name>
    <dbReference type="NCBI Taxonomy" id="1151742"/>
    <lineage>
        <taxon>Bacteria</taxon>
        <taxon>Bacillati</taxon>
        <taxon>Bacillota</taxon>
        <taxon>Bacilli</taxon>
        <taxon>Lactobacillales</taxon>
        <taxon>Streptococcaceae</taxon>
        <taxon>Lactococcus</taxon>
    </lineage>
</organism>
<protein>
    <submittedName>
        <fullName evidence="1">Uncharacterized protein</fullName>
    </submittedName>
</protein>
<name>A0AA45KEP3_9LACT</name>
<keyword evidence="2" id="KW-1185">Reference proteome</keyword>
<evidence type="ECO:0000313" key="1">
    <source>
        <dbReference type="EMBL" id="QSE75938.1"/>
    </source>
</evidence>
<dbReference type="EMBL" id="CP070872">
    <property type="protein sequence ID" value="QSE75938.1"/>
    <property type="molecule type" value="Genomic_DNA"/>
</dbReference>
<dbReference type="KEGG" id="lti:JW886_05500"/>
<evidence type="ECO:0000313" key="2">
    <source>
        <dbReference type="Proteomes" id="UP000663608"/>
    </source>
</evidence>
<dbReference type="AlphaFoldDB" id="A0AA45KEP3"/>
<proteinExistence type="predicted"/>